<accession>A0A7W6P236</accession>
<keyword evidence="1" id="KW-0472">Membrane</keyword>
<organism evidence="2 3">
    <name type="scientific">Allorhizobium borbori</name>
    <dbReference type="NCBI Taxonomy" id="485907"/>
    <lineage>
        <taxon>Bacteria</taxon>
        <taxon>Pseudomonadati</taxon>
        <taxon>Pseudomonadota</taxon>
        <taxon>Alphaproteobacteria</taxon>
        <taxon>Hyphomicrobiales</taxon>
        <taxon>Rhizobiaceae</taxon>
        <taxon>Rhizobium/Agrobacterium group</taxon>
        <taxon>Allorhizobium</taxon>
    </lineage>
</organism>
<keyword evidence="3" id="KW-1185">Reference proteome</keyword>
<name>A0A7W6P236_9HYPH</name>
<keyword evidence="1" id="KW-0812">Transmembrane</keyword>
<reference evidence="2 3" key="1">
    <citation type="submission" date="2020-08" db="EMBL/GenBank/DDBJ databases">
        <title>Genomic Encyclopedia of Type Strains, Phase IV (KMG-IV): sequencing the most valuable type-strain genomes for metagenomic binning, comparative biology and taxonomic classification.</title>
        <authorList>
            <person name="Goeker M."/>
        </authorList>
    </citation>
    <scope>NUCLEOTIDE SEQUENCE [LARGE SCALE GENOMIC DNA]</scope>
    <source>
        <strain evidence="2 3">DSM 26385</strain>
    </source>
</reference>
<evidence type="ECO:0000256" key="1">
    <source>
        <dbReference type="SAM" id="Phobius"/>
    </source>
</evidence>
<keyword evidence="1" id="KW-1133">Transmembrane helix</keyword>
<evidence type="ECO:0000313" key="3">
    <source>
        <dbReference type="Proteomes" id="UP000584824"/>
    </source>
</evidence>
<proteinExistence type="predicted"/>
<evidence type="ECO:0000313" key="2">
    <source>
        <dbReference type="EMBL" id="MBB4104213.1"/>
    </source>
</evidence>
<comment type="caution">
    <text evidence="2">The sequence shown here is derived from an EMBL/GenBank/DDBJ whole genome shotgun (WGS) entry which is preliminary data.</text>
</comment>
<dbReference type="EMBL" id="JACIDU010000010">
    <property type="protein sequence ID" value="MBB4104213.1"/>
    <property type="molecule type" value="Genomic_DNA"/>
</dbReference>
<gene>
    <name evidence="2" type="ORF">GGQ66_002786</name>
</gene>
<feature type="transmembrane region" description="Helical" evidence="1">
    <location>
        <begin position="15"/>
        <end position="35"/>
    </location>
</feature>
<sequence>MNFSQILGVVANNKTRTVCGFALAGVLSTYVYMLASY</sequence>
<dbReference type="AlphaFoldDB" id="A0A7W6P236"/>
<dbReference type="Proteomes" id="UP000584824">
    <property type="component" value="Unassembled WGS sequence"/>
</dbReference>
<protein>
    <submittedName>
        <fullName evidence="2">Uncharacterized protein</fullName>
    </submittedName>
</protein>